<dbReference type="PANTHER" id="PTHR23080:SF141">
    <property type="entry name" value="TRANSPOSASE HELIX-TURN-HELIX DOMAIN-CONTAINING PROTEIN"/>
    <property type="match status" value="1"/>
</dbReference>
<organism evidence="6 7">
    <name type="scientific">Trichomalopsis sarcophagae</name>
    <dbReference type="NCBI Taxonomy" id="543379"/>
    <lineage>
        <taxon>Eukaryota</taxon>
        <taxon>Metazoa</taxon>
        <taxon>Ecdysozoa</taxon>
        <taxon>Arthropoda</taxon>
        <taxon>Hexapoda</taxon>
        <taxon>Insecta</taxon>
        <taxon>Pterygota</taxon>
        <taxon>Neoptera</taxon>
        <taxon>Endopterygota</taxon>
        <taxon>Hymenoptera</taxon>
        <taxon>Apocrita</taxon>
        <taxon>Proctotrupomorpha</taxon>
        <taxon>Chalcidoidea</taxon>
        <taxon>Pteromalidae</taxon>
        <taxon>Pteromalinae</taxon>
        <taxon>Trichomalopsis</taxon>
    </lineage>
</organism>
<evidence type="ECO:0000313" key="7">
    <source>
        <dbReference type="Proteomes" id="UP000215335"/>
    </source>
</evidence>
<sequence length="298" mass="34157">MQYLHAICLLMKEKKKRKLDEVRLERHLKRSQEQVLCHQNDVHKDNDESQISISEPQKESSVESVHDVMLDKIQNHVNEAEHQSSENLQFPFEKFIKPASPEPLIKNIGVQVNTDCCVLSIIKCLKSDTQLSMATGIESFQLLDTIVEIVKKVSNDKFEHYNVIMNTRDRVIMTYMKLKQNLSYSFLAICFSCYSSKHCQRVIHDTIKILSKCLRASIPWPSKQEISRNLLTCFEGFESVCVVLDCTEIFIQHSANLCCQVLTYSHYKSRNTIKVMTGVSPAGNITYVSKAYGGRATD</sequence>
<dbReference type="PANTHER" id="PTHR23080">
    <property type="entry name" value="THAP DOMAIN PROTEIN"/>
    <property type="match status" value="1"/>
</dbReference>
<feature type="domain" description="DDE Tnp4" evidence="4">
    <location>
        <begin position="244"/>
        <end position="298"/>
    </location>
</feature>
<evidence type="ECO:0000313" key="6">
    <source>
        <dbReference type="EMBL" id="OXU21058.1"/>
    </source>
</evidence>
<dbReference type="Pfam" id="PF13359">
    <property type="entry name" value="DDE_Tnp_4"/>
    <property type="match status" value="1"/>
</dbReference>
<name>A0A232ERR8_9HYME</name>
<dbReference type="OrthoDB" id="6598185at2759"/>
<dbReference type="InterPro" id="IPR027805">
    <property type="entry name" value="Transposase_HTH_dom"/>
</dbReference>
<evidence type="ECO:0000259" key="4">
    <source>
        <dbReference type="Pfam" id="PF13359"/>
    </source>
</evidence>
<keyword evidence="7" id="KW-1185">Reference proteome</keyword>
<evidence type="ECO:0000256" key="1">
    <source>
        <dbReference type="ARBA" id="ARBA00001968"/>
    </source>
</evidence>
<evidence type="ECO:0000259" key="5">
    <source>
        <dbReference type="Pfam" id="PF13613"/>
    </source>
</evidence>
<reference evidence="6 7" key="1">
    <citation type="journal article" date="2017" name="Curr. Biol.">
        <title>The Evolution of Venom by Co-option of Single-Copy Genes.</title>
        <authorList>
            <person name="Martinson E.O."/>
            <person name="Mrinalini"/>
            <person name="Kelkar Y.D."/>
            <person name="Chang C.H."/>
            <person name="Werren J.H."/>
        </authorList>
    </citation>
    <scope>NUCLEOTIDE SEQUENCE [LARGE SCALE GENOMIC DNA]</scope>
    <source>
        <strain evidence="6 7">Alberta</strain>
        <tissue evidence="6">Whole body</tissue>
    </source>
</reference>
<feature type="domain" description="Transposase Helix-turn-helix" evidence="5">
    <location>
        <begin position="166"/>
        <end position="215"/>
    </location>
</feature>
<dbReference type="InterPro" id="IPR027806">
    <property type="entry name" value="HARBI1_dom"/>
</dbReference>
<protein>
    <recommendedName>
        <fullName evidence="8">DDE Tnp4 domain-containing protein</fullName>
    </recommendedName>
</protein>
<comment type="cofactor">
    <cofactor evidence="1">
        <name>a divalent metal cation</name>
        <dbReference type="ChEBI" id="CHEBI:60240"/>
    </cofactor>
</comment>
<proteinExistence type="predicted"/>
<dbReference type="STRING" id="543379.A0A232ERR8"/>
<accession>A0A232ERR8</accession>
<comment type="caution">
    <text evidence="6">The sequence shown here is derived from an EMBL/GenBank/DDBJ whole genome shotgun (WGS) entry which is preliminary data.</text>
</comment>
<keyword evidence="2" id="KW-0479">Metal-binding</keyword>
<evidence type="ECO:0000256" key="2">
    <source>
        <dbReference type="ARBA" id="ARBA00022723"/>
    </source>
</evidence>
<dbReference type="AlphaFoldDB" id="A0A232ERR8"/>
<dbReference type="EMBL" id="NNAY01002555">
    <property type="protein sequence ID" value="OXU21058.1"/>
    <property type="molecule type" value="Genomic_DNA"/>
</dbReference>
<evidence type="ECO:0000256" key="3">
    <source>
        <dbReference type="SAM" id="MobiDB-lite"/>
    </source>
</evidence>
<dbReference type="Proteomes" id="UP000215335">
    <property type="component" value="Unassembled WGS sequence"/>
</dbReference>
<dbReference type="Pfam" id="PF13613">
    <property type="entry name" value="HTH_Tnp_4"/>
    <property type="match status" value="1"/>
</dbReference>
<evidence type="ECO:0008006" key="8">
    <source>
        <dbReference type="Google" id="ProtNLM"/>
    </source>
</evidence>
<gene>
    <name evidence="6" type="ORF">TSAR_014564</name>
</gene>
<feature type="region of interest" description="Disordered" evidence="3">
    <location>
        <begin position="38"/>
        <end position="61"/>
    </location>
</feature>
<dbReference type="GO" id="GO:0046872">
    <property type="term" value="F:metal ion binding"/>
    <property type="evidence" value="ECO:0007669"/>
    <property type="project" value="UniProtKB-KW"/>
</dbReference>